<reference evidence="1" key="1">
    <citation type="submission" date="2019-10" db="EMBL/GenBank/DDBJ databases">
        <authorList>
            <consortium name="DOE Joint Genome Institute"/>
            <person name="Kuo A."/>
            <person name="Miyauchi S."/>
            <person name="Kiss E."/>
            <person name="Drula E."/>
            <person name="Kohler A."/>
            <person name="Sanchez-Garcia M."/>
            <person name="Andreopoulos B."/>
            <person name="Barry K.W."/>
            <person name="Bonito G."/>
            <person name="Buee M."/>
            <person name="Carver A."/>
            <person name="Chen C."/>
            <person name="Cichocki N."/>
            <person name="Clum A."/>
            <person name="Culley D."/>
            <person name="Crous P.W."/>
            <person name="Fauchery L."/>
            <person name="Girlanda M."/>
            <person name="Hayes R."/>
            <person name="Keri Z."/>
            <person name="Labutti K."/>
            <person name="Lipzen A."/>
            <person name="Lombard V."/>
            <person name="Magnuson J."/>
            <person name="Maillard F."/>
            <person name="Morin E."/>
            <person name="Murat C."/>
            <person name="Nolan M."/>
            <person name="Ohm R."/>
            <person name="Pangilinan J."/>
            <person name="Pereira M."/>
            <person name="Perotto S."/>
            <person name="Peter M."/>
            <person name="Riley R."/>
            <person name="Sitrit Y."/>
            <person name="Stielow B."/>
            <person name="Szollosi G."/>
            <person name="Zifcakova L."/>
            <person name="Stursova M."/>
            <person name="Spatafora J.W."/>
            <person name="Tedersoo L."/>
            <person name="Vaario L.-M."/>
            <person name="Yamada A."/>
            <person name="Yan M."/>
            <person name="Wang P."/>
            <person name="Xu J."/>
            <person name="Bruns T."/>
            <person name="Baldrian P."/>
            <person name="Vilgalys R."/>
            <person name="Henrissat B."/>
            <person name="Grigoriev I.V."/>
            <person name="Hibbett D."/>
            <person name="Nagy L.G."/>
            <person name="Martin F.M."/>
        </authorList>
    </citation>
    <scope>NUCLEOTIDE SEQUENCE</scope>
    <source>
        <strain evidence="1">P2</strain>
    </source>
</reference>
<evidence type="ECO:0000313" key="2">
    <source>
        <dbReference type="Proteomes" id="UP000886501"/>
    </source>
</evidence>
<reference evidence="1" key="2">
    <citation type="journal article" date="2020" name="Nat. Commun.">
        <title>Large-scale genome sequencing of mycorrhizal fungi provides insights into the early evolution of symbiotic traits.</title>
        <authorList>
            <person name="Miyauchi S."/>
            <person name="Kiss E."/>
            <person name="Kuo A."/>
            <person name="Drula E."/>
            <person name="Kohler A."/>
            <person name="Sanchez-Garcia M."/>
            <person name="Morin E."/>
            <person name="Andreopoulos B."/>
            <person name="Barry K.W."/>
            <person name="Bonito G."/>
            <person name="Buee M."/>
            <person name="Carver A."/>
            <person name="Chen C."/>
            <person name="Cichocki N."/>
            <person name="Clum A."/>
            <person name="Culley D."/>
            <person name="Crous P.W."/>
            <person name="Fauchery L."/>
            <person name="Girlanda M."/>
            <person name="Hayes R.D."/>
            <person name="Keri Z."/>
            <person name="LaButti K."/>
            <person name="Lipzen A."/>
            <person name="Lombard V."/>
            <person name="Magnuson J."/>
            <person name="Maillard F."/>
            <person name="Murat C."/>
            <person name="Nolan M."/>
            <person name="Ohm R.A."/>
            <person name="Pangilinan J."/>
            <person name="Pereira M.F."/>
            <person name="Perotto S."/>
            <person name="Peter M."/>
            <person name="Pfister S."/>
            <person name="Riley R."/>
            <person name="Sitrit Y."/>
            <person name="Stielow J.B."/>
            <person name="Szollosi G."/>
            <person name="Zifcakova L."/>
            <person name="Stursova M."/>
            <person name="Spatafora J.W."/>
            <person name="Tedersoo L."/>
            <person name="Vaario L.M."/>
            <person name="Yamada A."/>
            <person name="Yan M."/>
            <person name="Wang P."/>
            <person name="Xu J."/>
            <person name="Bruns T."/>
            <person name="Baldrian P."/>
            <person name="Vilgalys R."/>
            <person name="Dunand C."/>
            <person name="Henrissat B."/>
            <person name="Grigoriev I.V."/>
            <person name="Hibbett D."/>
            <person name="Nagy L.G."/>
            <person name="Martin F.M."/>
        </authorList>
    </citation>
    <scope>NUCLEOTIDE SEQUENCE</scope>
    <source>
        <strain evidence="1">P2</strain>
    </source>
</reference>
<accession>A0ACB6Z709</accession>
<organism evidence="1 2">
    <name type="scientific">Thelephora ganbajun</name>
    <name type="common">Ganba fungus</name>
    <dbReference type="NCBI Taxonomy" id="370292"/>
    <lineage>
        <taxon>Eukaryota</taxon>
        <taxon>Fungi</taxon>
        <taxon>Dikarya</taxon>
        <taxon>Basidiomycota</taxon>
        <taxon>Agaricomycotina</taxon>
        <taxon>Agaricomycetes</taxon>
        <taxon>Thelephorales</taxon>
        <taxon>Thelephoraceae</taxon>
        <taxon>Thelephora</taxon>
    </lineage>
</organism>
<dbReference type="Proteomes" id="UP000886501">
    <property type="component" value="Unassembled WGS sequence"/>
</dbReference>
<gene>
    <name evidence="1" type="ORF">BDM02DRAFT_508389</name>
</gene>
<evidence type="ECO:0000313" key="1">
    <source>
        <dbReference type="EMBL" id="KAF9645475.1"/>
    </source>
</evidence>
<dbReference type="EMBL" id="MU118089">
    <property type="protein sequence ID" value="KAF9645475.1"/>
    <property type="molecule type" value="Genomic_DNA"/>
</dbReference>
<comment type="caution">
    <text evidence="1">The sequence shown here is derived from an EMBL/GenBank/DDBJ whole genome shotgun (WGS) entry which is preliminary data.</text>
</comment>
<proteinExistence type="predicted"/>
<keyword evidence="2" id="KW-1185">Reference proteome</keyword>
<protein>
    <submittedName>
        <fullName evidence="1">Uncharacterized protein</fullName>
    </submittedName>
</protein>
<sequence>MSYNARTLVLTTLVVICASPVLASRRHLRYYSSNPHPYFVGDSKNYHTKIKATSPEYGASQWPSNTDDCLSSEVHLRPNAPALYLRDGQVYDKRCLKTLAYLVEPEERAVCRTQNDCHYTRGYDNDCLIQLPFDQGFNFDLEEARRQELEWKKFVCHGKTLDQCGRDHSSWWRSRFPSSRDDCRIRGRADKRTQDDNWVPWSIGPYGTLYDNDCLSRFANRLGMENPRNCTQTNTYVAREARDAPPVELPKTLVYATDPSGIQPHLAFPTAVTNPSRLTATPIPTPEDSISDIISEPFTTNIPDFRKSDAPPPPARTLTETANAVPTSLPLTTRDQGSATDVDEWPCMWDVDVTLPDSAPGMFDAAFGNVTVDETQVVTQKIFTGDLRECGDAIERG</sequence>
<name>A0ACB6Z709_THEGA</name>